<dbReference type="GO" id="GO:0005886">
    <property type="term" value="C:plasma membrane"/>
    <property type="evidence" value="ECO:0007669"/>
    <property type="project" value="UniProtKB-SubCell"/>
</dbReference>
<evidence type="ECO:0000256" key="7">
    <source>
        <dbReference type="ARBA" id="ARBA00022989"/>
    </source>
</evidence>
<keyword evidence="5" id="KW-0997">Cell inner membrane</keyword>
<dbReference type="SUPFAM" id="SSF103473">
    <property type="entry name" value="MFS general substrate transporter"/>
    <property type="match status" value="1"/>
</dbReference>
<dbReference type="Proteomes" id="UP000006931">
    <property type="component" value="Chromosome"/>
</dbReference>
<reference evidence="10 11" key="1">
    <citation type="journal article" date="2010" name="Genome Res.">
        <title>Genomic, proteomic, and transcriptomic analysis of virulent and avirulent Rickettsia prowazekii reveals its adaptive mutation capabilities.</title>
        <authorList>
            <person name="Bechah Y."/>
            <person name="El Karkouri K."/>
            <person name="Mediannikov O."/>
            <person name="Leroy Q."/>
            <person name="Pelletier N."/>
            <person name="Robert C."/>
            <person name="Medigue C."/>
            <person name="Mege J.L."/>
            <person name="Raoult D."/>
        </authorList>
    </citation>
    <scope>NUCLEOTIDE SEQUENCE [LARGE SCALE GENOMIC DNA]</scope>
    <source>
        <strain evidence="10 11">Rp22</strain>
    </source>
</reference>
<accession>D5AXS2</accession>
<gene>
    <name evidence="10" type="primary">ampG2</name>
    <name evidence="10" type="ordered locus">rpr22_CDS645</name>
</gene>
<feature type="transmembrane region" description="Helical" evidence="9">
    <location>
        <begin position="177"/>
        <end position="196"/>
    </location>
</feature>
<dbReference type="PANTHER" id="PTHR12778">
    <property type="entry name" value="SOLUTE CARRIER FAMILY 33 ACETYL-COA TRANSPORTER -RELATED"/>
    <property type="match status" value="1"/>
</dbReference>
<keyword evidence="8 9" id="KW-0472">Membrane</keyword>
<dbReference type="GO" id="GO:0022857">
    <property type="term" value="F:transmembrane transporter activity"/>
    <property type="evidence" value="ECO:0007669"/>
    <property type="project" value="InterPro"/>
</dbReference>
<keyword evidence="3" id="KW-0813">Transport</keyword>
<feature type="transmembrane region" description="Helical" evidence="9">
    <location>
        <begin position="92"/>
        <end position="111"/>
    </location>
</feature>
<evidence type="ECO:0000256" key="9">
    <source>
        <dbReference type="SAM" id="Phobius"/>
    </source>
</evidence>
<name>D5AXS2_RICPP</name>
<evidence type="ECO:0000256" key="4">
    <source>
        <dbReference type="ARBA" id="ARBA00022475"/>
    </source>
</evidence>
<proteinExistence type="inferred from homology"/>
<dbReference type="InterPro" id="IPR011701">
    <property type="entry name" value="MFS"/>
</dbReference>
<dbReference type="HOGENOM" id="CLU_029352_1_2_5"/>
<feature type="transmembrane region" description="Helical" evidence="9">
    <location>
        <begin position="23"/>
        <end position="43"/>
    </location>
</feature>
<keyword evidence="7 9" id="KW-1133">Transmembrane helix</keyword>
<dbReference type="InterPro" id="IPR004752">
    <property type="entry name" value="AmpG_permease/AT-1"/>
</dbReference>
<evidence type="ECO:0000313" key="10">
    <source>
        <dbReference type="EMBL" id="ADE30211.1"/>
    </source>
</evidence>
<evidence type="ECO:0000256" key="2">
    <source>
        <dbReference type="ARBA" id="ARBA00008335"/>
    </source>
</evidence>
<dbReference type="EMBL" id="CP001584">
    <property type="protein sequence ID" value="ADE30211.1"/>
    <property type="molecule type" value="Genomic_DNA"/>
</dbReference>
<comment type="similarity">
    <text evidence="2">Belongs to the major facilitator superfamily.</text>
</comment>
<organism evidence="10 11">
    <name type="scientific">Rickettsia prowazekii (strain Rp22)</name>
    <dbReference type="NCBI Taxonomy" id="449216"/>
    <lineage>
        <taxon>Bacteria</taxon>
        <taxon>Pseudomonadati</taxon>
        <taxon>Pseudomonadota</taxon>
        <taxon>Alphaproteobacteria</taxon>
        <taxon>Rickettsiales</taxon>
        <taxon>Rickettsiaceae</taxon>
        <taxon>Rickettsieae</taxon>
        <taxon>Rickettsia</taxon>
        <taxon>typhus group</taxon>
    </lineage>
</organism>
<protein>
    <submittedName>
        <fullName evidence="10">AmpG</fullName>
    </submittedName>
</protein>
<comment type="subcellular location">
    <subcellularLocation>
        <location evidence="1">Cell inner membrane</location>
        <topology evidence="1">Multi-pass membrane protein</topology>
    </subcellularLocation>
</comment>
<feature type="transmembrane region" description="Helical" evidence="9">
    <location>
        <begin position="294"/>
        <end position="315"/>
    </location>
</feature>
<evidence type="ECO:0000256" key="1">
    <source>
        <dbReference type="ARBA" id="ARBA00004429"/>
    </source>
</evidence>
<evidence type="ECO:0000256" key="3">
    <source>
        <dbReference type="ARBA" id="ARBA00022448"/>
    </source>
</evidence>
<evidence type="ECO:0000256" key="8">
    <source>
        <dbReference type="ARBA" id="ARBA00023136"/>
    </source>
</evidence>
<keyword evidence="6 9" id="KW-0812">Transmembrane</keyword>
<evidence type="ECO:0000313" key="11">
    <source>
        <dbReference type="Proteomes" id="UP000006931"/>
    </source>
</evidence>
<sequence length="322" mass="36628">MITLINCIFCVYVLTSFNPNTNFIPFVLCLVVLAFFSSIYDMLIQSSQMLLITDKNWGISEAACTTGFRIGILISGSGALYLSTIISWQDVYRTMAILCIPSLLLIIFYPLKFKDKIIDNDFDRFLNAFYDFIKKPKCIVIISFMLLYRLQDSFLSIMPNMFYLDIGYTKQDLAVGYKAFGMCATIFGGVIGGFLCRKYEYSYLLKRVLIYHALSSLSFIYLYFLNQDITSLYIAVFCQEFTKGLTMSPFFSYQLKCCSSRYCITQIALITSITNVGTILIGSISGYAATYLGWSYFFIVAGLCFIPAYILILYLPKTINSV</sequence>
<evidence type="ECO:0000256" key="6">
    <source>
        <dbReference type="ARBA" id="ARBA00022692"/>
    </source>
</evidence>
<keyword evidence="4" id="KW-1003">Cell membrane</keyword>
<dbReference type="Gene3D" id="1.20.1250.20">
    <property type="entry name" value="MFS general substrate transporter like domains"/>
    <property type="match status" value="1"/>
</dbReference>
<dbReference type="PATRIC" id="fig|449216.3.peg.677"/>
<feature type="transmembrane region" description="Helical" evidence="9">
    <location>
        <begin position="267"/>
        <end position="288"/>
    </location>
</feature>
<evidence type="ECO:0000256" key="5">
    <source>
        <dbReference type="ARBA" id="ARBA00022519"/>
    </source>
</evidence>
<feature type="transmembrane region" description="Helical" evidence="9">
    <location>
        <begin position="64"/>
        <end position="86"/>
    </location>
</feature>
<dbReference type="Pfam" id="PF07690">
    <property type="entry name" value="MFS_1"/>
    <property type="match status" value="1"/>
</dbReference>
<feature type="transmembrane region" description="Helical" evidence="9">
    <location>
        <begin position="208"/>
        <end position="226"/>
    </location>
</feature>
<dbReference type="PANTHER" id="PTHR12778:SF10">
    <property type="entry name" value="MAJOR FACILITATOR SUPERFAMILY DOMAIN-CONTAINING PROTEIN 3"/>
    <property type="match status" value="1"/>
</dbReference>
<dbReference type="AlphaFoldDB" id="D5AXS2"/>
<dbReference type="KEGG" id="rpq:rpr22_CDS645"/>
<dbReference type="InterPro" id="IPR036259">
    <property type="entry name" value="MFS_trans_sf"/>
</dbReference>